<dbReference type="Proteomes" id="UP000261704">
    <property type="component" value="Chromosome"/>
</dbReference>
<evidence type="ECO:0000256" key="1">
    <source>
        <dbReference type="ARBA" id="ARBA00023015"/>
    </source>
</evidence>
<evidence type="ECO:0000256" key="2">
    <source>
        <dbReference type="ARBA" id="ARBA00023125"/>
    </source>
</evidence>
<reference evidence="5 6" key="1">
    <citation type="submission" date="2018-09" db="EMBL/GenBank/DDBJ databases">
        <title>Profundibacter amoris BAR1 gen. nov., sp. nov., a new member of the Roseobacter clade isolated at Lokis Castle Vent Field on the Arctic Mid-Oceanic Ridge.</title>
        <authorList>
            <person name="Le Moine Bauer S."/>
            <person name="Sjoeberg A.G."/>
            <person name="L'Haridon S."/>
            <person name="Stokke R."/>
            <person name="Roalkvam I."/>
            <person name="Steen I.H."/>
            <person name="Dahle H."/>
        </authorList>
    </citation>
    <scope>NUCLEOTIDE SEQUENCE [LARGE SCALE GENOMIC DNA]</scope>
    <source>
        <strain evidence="5 6">BAR1</strain>
    </source>
</reference>
<dbReference type="GO" id="GO:0043565">
    <property type="term" value="F:sequence-specific DNA binding"/>
    <property type="evidence" value="ECO:0007669"/>
    <property type="project" value="InterPro"/>
</dbReference>
<evidence type="ECO:0000256" key="3">
    <source>
        <dbReference type="ARBA" id="ARBA00023163"/>
    </source>
</evidence>
<dbReference type="SUPFAM" id="SSF46689">
    <property type="entry name" value="Homeodomain-like"/>
    <property type="match status" value="1"/>
</dbReference>
<name>A0A347UJ45_9RHOB</name>
<evidence type="ECO:0000259" key="4">
    <source>
        <dbReference type="PROSITE" id="PS01124"/>
    </source>
</evidence>
<dbReference type="InterPro" id="IPR050204">
    <property type="entry name" value="AraC_XylS_family_regulators"/>
</dbReference>
<organism evidence="5 6">
    <name type="scientific">Profundibacter amoris</name>
    <dbReference type="NCBI Taxonomy" id="2171755"/>
    <lineage>
        <taxon>Bacteria</taxon>
        <taxon>Pseudomonadati</taxon>
        <taxon>Pseudomonadota</taxon>
        <taxon>Alphaproteobacteria</taxon>
        <taxon>Rhodobacterales</taxon>
        <taxon>Paracoccaceae</taxon>
        <taxon>Profundibacter</taxon>
    </lineage>
</organism>
<dbReference type="RefSeq" id="WP_118943527.1">
    <property type="nucleotide sequence ID" value="NZ_CP032125.1"/>
</dbReference>
<evidence type="ECO:0000313" key="6">
    <source>
        <dbReference type="Proteomes" id="UP000261704"/>
    </source>
</evidence>
<dbReference type="PROSITE" id="PS01124">
    <property type="entry name" value="HTH_ARAC_FAMILY_2"/>
    <property type="match status" value="1"/>
</dbReference>
<dbReference type="AlphaFoldDB" id="A0A347UJ45"/>
<keyword evidence="1" id="KW-0805">Transcription regulation</keyword>
<dbReference type="Gene3D" id="1.10.10.60">
    <property type="entry name" value="Homeodomain-like"/>
    <property type="match status" value="1"/>
</dbReference>
<evidence type="ECO:0000313" key="5">
    <source>
        <dbReference type="EMBL" id="AXX98873.1"/>
    </source>
</evidence>
<dbReference type="InterPro" id="IPR009057">
    <property type="entry name" value="Homeodomain-like_sf"/>
</dbReference>
<dbReference type="EMBL" id="CP032125">
    <property type="protein sequence ID" value="AXX98873.1"/>
    <property type="molecule type" value="Genomic_DNA"/>
</dbReference>
<protein>
    <submittedName>
        <fullName evidence="5">AraC family transcriptional regulator</fullName>
    </submittedName>
</protein>
<proteinExistence type="predicted"/>
<dbReference type="SMART" id="SM00342">
    <property type="entry name" value="HTH_ARAC"/>
    <property type="match status" value="1"/>
</dbReference>
<feature type="domain" description="HTH araC/xylS-type" evidence="4">
    <location>
        <begin position="129"/>
        <end position="211"/>
    </location>
</feature>
<dbReference type="KEGG" id="pamo:BAR1_13620"/>
<accession>A0A347UJ45</accession>
<dbReference type="OrthoDB" id="2559672at2"/>
<keyword evidence="6" id="KW-1185">Reference proteome</keyword>
<dbReference type="Pfam" id="PF12833">
    <property type="entry name" value="HTH_18"/>
    <property type="match status" value="1"/>
</dbReference>
<dbReference type="GO" id="GO:0003700">
    <property type="term" value="F:DNA-binding transcription factor activity"/>
    <property type="evidence" value="ECO:0007669"/>
    <property type="project" value="InterPro"/>
</dbReference>
<dbReference type="PANTHER" id="PTHR46796">
    <property type="entry name" value="HTH-TYPE TRANSCRIPTIONAL ACTIVATOR RHAS-RELATED"/>
    <property type="match status" value="1"/>
</dbReference>
<sequence>MISVCKPYGTFAQPPVLLEHWEFNAPRRDVTTVLPDGCRDLVIRRGKGARPQCFVTGLATECDQVPVRAGDHFNGFRLHPGVRIDVDGLLASLRDGLDDVSIITRLHDFTTPLPQVAESLACLASGVPSVNKAAAMLGVRLRSLQRLLKRETGQAPVFWLRLARARQAVARLGHTGTLADLACDAGYADQAHMTREFRHWFGATPHRIHADVGWLTRNFAAGYGA</sequence>
<gene>
    <name evidence="5" type="ORF">BAR1_13620</name>
</gene>
<dbReference type="InterPro" id="IPR018060">
    <property type="entry name" value="HTH_AraC"/>
</dbReference>
<keyword evidence="3" id="KW-0804">Transcription</keyword>
<keyword evidence="2" id="KW-0238">DNA-binding</keyword>